<dbReference type="AlphaFoldDB" id="A0A344LRP3"/>
<proteinExistence type="predicted"/>
<keyword evidence="2" id="KW-1185">Reference proteome</keyword>
<reference evidence="1 2" key="1">
    <citation type="submission" date="2018-06" db="EMBL/GenBank/DDBJ databases">
        <title>Genome sequencing of Flavobacterium.</title>
        <authorList>
            <person name="Baek M.-G."/>
            <person name="Yi H."/>
        </authorList>
    </citation>
    <scope>NUCLEOTIDE SEQUENCE [LARGE SCALE GENOMIC DNA]</scope>
    <source>
        <strain evidence="1 2">HYN0086</strain>
    </source>
</reference>
<accession>A0A344LRP3</accession>
<protein>
    <recommendedName>
        <fullName evidence="3">DUF4468 domain-containing protein</fullName>
    </recommendedName>
</protein>
<evidence type="ECO:0000313" key="1">
    <source>
        <dbReference type="EMBL" id="AXB56585.1"/>
    </source>
</evidence>
<sequence length="165" mass="19096">MHKEIIKSNIMKISTIVFTFLFFIQISFSQNNSNQKPPKKTWKILIRNDKSSEENFTLVGKTIAENDFQIEKKDKEFLSIQTSVKNLEKLNALYYFNFLMKDSLIILTGMSKINLSLNYGGVTSESSYDKIINKGMSGSIAKESFNEMWKFALLIPKSEYEFITD</sequence>
<dbReference type="OrthoDB" id="1356882at2"/>
<dbReference type="KEGG" id="ffl:HYN86_08195"/>
<gene>
    <name evidence="1" type="ORF">HYN86_08195</name>
</gene>
<dbReference type="EMBL" id="CP030261">
    <property type="protein sequence ID" value="AXB56585.1"/>
    <property type="molecule type" value="Genomic_DNA"/>
</dbReference>
<dbReference type="Proteomes" id="UP000251561">
    <property type="component" value="Chromosome"/>
</dbReference>
<evidence type="ECO:0008006" key="3">
    <source>
        <dbReference type="Google" id="ProtNLM"/>
    </source>
</evidence>
<evidence type="ECO:0000313" key="2">
    <source>
        <dbReference type="Proteomes" id="UP000251561"/>
    </source>
</evidence>
<organism evidence="1 2">
    <name type="scientific">Flavobacterium fluviale</name>
    <dbReference type="NCBI Taxonomy" id="2249356"/>
    <lineage>
        <taxon>Bacteria</taxon>
        <taxon>Pseudomonadati</taxon>
        <taxon>Bacteroidota</taxon>
        <taxon>Flavobacteriia</taxon>
        <taxon>Flavobacteriales</taxon>
        <taxon>Flavobacteriaceae</taxon>
        <taxon>Flavobacterium</taxon>
    </lineage>
</organism>
<name>A0A344LRP3_9FLAO</name>